<reference evidence="1" key="1">
    <citation type="submission" date="2022-11" db="EMBL/GenBank/DDBJ databases">
        <authorList>
            <person name="Petersen C."/>
        </authorList>
    </citation>
    <scope>NUCLEOTIDE SEQUENCE</scope>
    <source>
        <strain evidence="1">IBT 21917</strain>
    </source>
</reference>
<evidence type="ECO:0000313" key="1">
    <source>
        <dbReference type="EMBL" id="KAJ5179780.1"/>
    </source>
</evidence>
<evidence type="ECO:0000313" key="2">
    <source>
        <dbReference type="Proteomes" id="UP001146351"/>
    </source>
</evidence>
<dbReference type="EMBL" id="JAPQKO010000002">
    <property type="protein sequence ID" value="KAJ5179780.1"/>
    <property type="molecule type" value="Genomic_DNA"/>
</dbReference>
<sequence length="258" mass="28906">MFHLLESGLQRFIFSSAGRCPGIKIVDRNKLQSLSKFAPAVFLTGYREVSRRLPSHECKLTTRDKAMNQRAISIPIITRALASMLENNESATIQSRLQIFMQGRGQDDTALSSDLTPANLRSNIQSSLWRMAQTQLSTTRPKKPPLFLFSESKREQITPTVDSTVQNAISPDHPIEDDDLDSYLGSEDNFEVNLMLQSEIEDSELLELEEAMLLSINSDSSFKDISESTQTTVEFPLLPCSSFTASSRDAEMLFADDD</sequence>
<comment type="caution">
    <text evidence="1">The sequence shown here is derived from an EMBL/GenBank/DDBJ whole genome shotgun (WGS) entry which is preliminary data.</text>
</comment>
<name>A0A9W9IJR2_9EURO</name>
<dbReference type="Proteomes" id="UP001146351">
    <property type="component" value="Unassembled WGS sequence"/>
</dbReference>
<organism evidence="1 2">
    <name type="scientific">Penicillium capsulatum</name>
    <dbReference type="NCBI Taxonomy" id="69766"/>
    <lineage>
        <taxon>Eukaryota</taxon>
        <taxon>Fungi</taxon>
        <taxon>Dikarya</taxon>
        <taxon>Ascomycota</taxon>
        <taxon>Pezizomycotina</taxon>
        <taxon>Eurotiomycetes</taxon>
        <taxon>Eurotiomycetidae</taxon>
        <taxon>Eurotiales</taxon>
        <taxon>Aspergillaceae</taxon>
        <taxon>Penicillium</taxon>
    </lineage>
</organism>
<dbReference type="AlphaFoldDB" id="A0A9W9IJR2"/>
<protein>
    <submittedName>
        <fullName evidence="1">Uncharacterized protein</fullName>
    </submittedName>
</protein>
<reference evidence="1" key="2">
    <citation type="journal article" date="2023" name="IMA Fungus">
        <title>Comparative genomic study of the Penicillium genus elucidates a diverse pangenome and 15 lateral gene transfer events.</title>
        <authorList>
            <person name="Petersen C."/>
            <person name="Sorensen T."/>
            <person name="Nielsen M.R."/>
            <person name="Sondergaard T.E."/>
            <person name="Sorensen J.L."/>
            <person name="Fitzpatrick D.A."/>
            <person name="Frisvad J.C."/>
            <person name="Nielsen K.L."/>
        </authorList>
    </citation>
    <scope>NUCLEOTIDE SEQUENCE</scope>
    <source>
        <strain evidence="1">IBT 21917</strain>
    </source>
</reference>
<proteinExistence type="predicted"/>
<dbReference type="OrthoDB" id="4187154at2759"/>
<keyword evidence="2" id="KW-1185">Reference proteome</keyword>
<accession>A0A9W9IJR2</accession>
<gene>
    <name evidence="1" type="ORF">N7492_002990</name>
</gene>